<evidence type="ECO:0000313" key="8">
    <source>
        <dbReference type="EMBL" id="EPT02786.1"/>
    </source>
</evidence>
<dbReference type="SUPFAM" id="SSF54236">
    <property type="entry name" value="Ubiquitin-like"/>
    <property type="match status" value="1"/>
</dbReference>
<evidence type="ECO:0000256" key="1">
    <source>
        <dbReference type="ARBA" id="ARBA00004370"/>
    </source>
</evidence>
<feature type="region of interest" description="Disordered" evidence="5">
    <location>
        <begin position="376"/>
        <end position="415"/>
    </location>
</feature>
<keyword evidence="4 6" id="KW-0472">Membrane</keyword>
<dbReference type="InterPro" id="IPR000626">
    <property type="entry name" value="Ubiquitin-like_dom"/>
</dbReference>
<dbReference type="InterPro" id="IPR029071">
    <property type="entry name" value="Ubiquitin-like_domsf"/>
</dbReference>
<evidence type="ECO:0000256" key="5">
    <source>
        <dbReference type="SAM" id="MobiDB-lite"/>
    </source>
</evidence>
<dbReference type="GO" id="GO:0016020">
    <property type="term" value="C:membrane"/>
    <property type="evidence" value="ECO:0007669"/>
    <property type="project" value="UniProtKB-SubCell"/>
</dbReference>
<dbReference type="AlphaFoldDB" id="S8FNF0"/>
<sequence length="541" mass="59230">MSAHDATVDIRIELPTHSRSFSVQAGRLSTIRDVKSAITTVCPGSPRADGQRLIHKGRFVHDDEIVGEIWKNLDEAHVLHLSVHPSAWTNGPPASLSSPSPTAPYTAAAPMATPGVLPLSVPYSVPVTAPVANAAMANASMLPYSTLGYVCYKHARAIHVLMHGTHLDDPVNNGDNGGAWRAAAVEMLGQHGWAWPTLLDEDYPALTQGGLKYERTTVDGLSYLSLTNPGAEPTPVQTHALKVLSVTFTILSTLGLYAAPDPTSPAYVAQNIVTTNLNEHLQRLGLPALRFGQIPLRHLNMNNVAPAQAVEMRAIPLRAVLVPFLMVTFRTILLFYFFGPTKRPFFAFLVMAWILYEAWGAIRLVLGYDRPRDRPQAGGAEAAAAHPAGQPQAQPQAAPAQQPHRAPRRPRGANANRSAMQSFLAGLSNLNLRREDSIIDTGANVPRPSISHKVKTFVVLILLTLYPAVWDHRRAALRRREGRLRTEQNAREAARSAEGEQDRADADAERARLLERLANRRPAWVKGYVERVLTTDWADEL</sequence>
<dbReference type="PANTHER" id="PTHR12943:SF27">
    <property type="entry name" value="HOMOCYSTEINE-INDUCED ENDOPLASMIC RETICULUM PROTEIN, ISOFORM A"/>
    <property type="match status" value="1"/>
</dbReference>
<dbReference type="EMBL" id="KE504133">
    <property type="protein sequence ID" value="EPT02786.1"/>
    <property type="molecule type" value="Genomic_DNA"/>
</dbReference>
<dbReference type="Proteomes" id="UP000015241">
    <property type="component" value="Unassembled WGS sequence"/>
</dbReference>
<dbReference type="PANTHER" id="PTHR12943">
    <property type="entry name" value="HOMOCYSTEINE-RESPONSIVE ENDOPLASMIC RETICULUM-RESIDENT UNIQUITIN-LIKE DOMAIN HERPUD PROTEIN FAMILY MEMBER"/>
    <property type="match status" value="1"/>
</dbReference>
<dbReference type="InterPro" id="IPR039751">
    <property type="entry name" value="HERPUD1/2"/>
</dbReference>
<keyword evidence="2 6" id="KW-0812">Transmembrane</keyword>
<feature type="transmembrane region" description="Helical" evidence="6">
    <location>
        <begin position="320"/>
        <end position="339"/>
    </location>
</feature>
<keyword evidence="9" id="KW-1185">Reference proteome</keyword>
<dbReference type="PROSITE" id="PS50053">
    <property type="entry name" value="UBIQUITIN_2"/>
    <property type="match status" value="1"/>
</dbReference>
<proteinExistence type="predicted"/>
<comment type="subcellular location">
    <subcellularLocation>
        <location evidence="1">Membrane</location>
    </subcellularLocation>
</comment>
<feature type="domain" description="Ubiquitin-like" evidence="7">
    <location>
        <begin position="8"/>
        <end position="68"/>
    </location>
</feature>
<accession>S8FNF0</accession>
<dbReference type="OrthoDB" id="21589at2759"/>
<evidence type="ECO:0000256" key="2">
    <source>
        <dbReference type="ARBA" id="ARBA00022692"/>
    </source>
</evidence>
<dbReference type="InParanoid" id="S8FNF0"/>
<feature type="compositionally biased region" description="Low complexity" evidence="5">
    <location>
        <begin position="376"/>
        <end position="404"/>
    </location>
</feature>
<feature type="transmembrane region" description="Helical" evidence="6">
    <location>
        <begin position="345"/>
        <end position="366"/>
    </location>
</feature>
<keyword evidence="3 6" id="KW-1133">Transmembrane helix</keyword>
<dbReference type="eggNOG" id="ENOG502SKXN">
    <property type="taxonomic scope" value="Eukaryota"/>
</dbReference>
<dbReference type="HOGENOM" id="CLU_021702_0_0_1"/>
<reference evidence="8 9" key="1">
    <citation type="journal article" date="2012" name="Science">
        <title>The Paleozoic origin of enzymatic lignin decomposition reconstructed from 31 fungal genomes.</title>
        <authorList>
            <person name="Floudas D."/>
            <person name="Binder M."/>
            <person name="Riley R."/>
            <person name="Barry K."/>
            <person name="Blanchette R.A."/>
            <person name="Henrissat B."/>
            <person name="Martinez A.T."/>
            <person name="Otillar R."/>
            <person name="Spatafora J.W."/>
            <person name="Yadav J.S."/>
            <person name="Aerts A."/>
            <person name="Benoit I."/>
            <person name="Boyd A."/>
            <person name="Carlson A."/>
            <person name="Copeland A."/>
            <person name="Coutinho P.M."/>
            <person name="de Vries R.P."/>
            <person name="Ferreira P."/>
            <person name="Findley K."/>
            <person name="Foster B."/>
            <person name="Gaskell J."/>
            <person name="Glotzer D."/>
            <person name="Gorecki P."/>
            <person name="Heitman J."/>
            <person name="Hesse C."/>
            <person name="Hori C."/>
            <person name="Igarashi K."/>
            <person name="Jurgens J.A."/>
            <person name="Kallen N."/>
            <person name="Kersten P."/>
            <person name="Kohler A."/>
            <person name="Kuees U."/>
            <person name="Kumar T.K.A."/>
            <person name="Kuo A."/>
            <person name="LaButti K."/>
            <person name="Larrondo L.F."/>
            <person name="Lindquist E."/>
            <person name="Ling A."/>
            <person name="Lombard V."/>
            <person name="Lucas S."/>
            <person name="Lundell T."/>
            <person name="Martin R."/>
            <person name="McLaughlin D.J."/>
            <person name="Morgenstern I."/>
            <person name="Morin E."/>
            <person name="Murat C."/>
            <person name="Nagy L.G."/>
            <person name="Nolan M."/>
            <person name="Ohm R.A."/>
            <person name="Patyshakuliyeva A."/>
            <person name="Rokas A."/>
            <person name="Ruiz-Duenas F.J."/>
            <person name="Sabat G."/>
            <person name="Salamov A."/>
            <person name="Samejima M."/>
            <person name="Schmutz J."/>
            <person name="Slot J.C."/>
            <person name="St John F."/>
            <person name="Stenlid J."/>
            <person name="Sun H."/>
            <person name="Sun S."/>
            <person name="Syed K."/>
            <person name="Tsang A."/>
            <person name="Wiebenga A."/>
            <person name="Young D."/>
            <person name="Pisabarro A."/>
            <person name="Eastwood D.C."/>
            <person name="Martin F."/>
            <person name="Cullen D."/>
            <person name="Grigoriev I.V."/>
            <person name="Hibbett D.S."/>
        </authorList>
    </citation>
    <scope>NUCLEOTIDE SEQUENCE</scope>
    <source>
        <strain evidence="9">FP-58527</strain>
    </source>
</reference>
<feature type="region of interest" description="Disordered" evidence="5">
    <location>
        <begin position="483"/>
        <end position="505"/>
    </location>
</feature>
<evidence type="ECO:0000256" key="6">
    <source>
        <dbReference type="SAM" id="Phobius"/>
    </source>
</evidence>
<protein>
    <recommendedName>
        <fullName evidence="7">Ubiquitin-like domain-containing protein</fullName>
    </recommendedName>
</protein>
<name>S8FNF0_FOMSC</name>
<dbReference type="STRING" id="743788.S8FNF0"/>
<evidence type="ECO:0000259" key="7">
    <source>
        <dbReference type="PROSITE" id="PS50053"/>
    </source>
</evidence>
<dbReference type="Gene3D" id="3.10.20.90">
    <property type="entry name" value="Phosphatidylinositol 3-kinase Catalytic Subunit, Chain A, domain 1"/>
    <property type="match status" value="1"/>
</dbReference>
<gene>
    <name evidence="8" type="ORF">FOMPIDRAFT_1022695</name>
</gene>
<organism evidence="8 9">
    <name type="scientific">Fomitopsis schrenkii</name>
    <name type="common">Brown rot fungus</name>
    <dbReference type="NCBI Taxonomy" id="2126942"/>
    <lineage>
        <taxon>Eukaryota</taxon>
        <taxon>Fungi</taxon>
        <taxon>Dikarya</taxon>
        <taxon>Basidiomycota</taxon>
        <taxon>Agaricomycotina</taxon>
        <taxon>Agaricomycetes</taxon>
        <taxon>Polyporales</taxon>
        <taxon>Fomitopsis</taxon>
    </lineage>
</organism>
<evidence type="ECO:0000256" key="4">
    <source>
        <dbReference type="ARBA" id="ARBA00023136"/>
    </source>
</evidence>
<dbReference type="GO" id="GO:0030968">
    <property type="term" value="P:endoplasmic reticulum unfolded protein response"/>
    <property type="evidence" value="ECO:0007669"/>
    <property type="project" value="TreeGrafter"/>
</dbReference>
<evidence type="ECO:0000256" key="3">
    <source>
        <dbReference type="ARBA" id="ARBA00022989"/>
    </source>
</evidence>
<evidence type="ECO:0000313" key="9">
    <source>
        <dbReference type="Proteomes" id="UP000015241"/>
    </source>
</evidence>